<organism evidence="1">
    <name type="scientific">Rhizophora mucronata</name>
    <name type="common">Asiatic mangrove</name>
    <dbReference type="NCBI Taxonomy" id="61149"/>
    <lineage>
        <taxon>Eukaryota</taxon>
        <taxon>Viridiplantae</taxon>
        <taxon>Streptophyta</taxon>
        <taxon>Embryophyta</taxon>
        <taxon>Tracheophyta</taxon>
        <taxon>Spermatophyta</taxon>
        <taxon>Magnoliopsida</taxon>
        <taxon>eudicotyledons</taxon>
        <taxon>Gunneridae</taxon>
        <taxon>Pentapetalae</taxon>
        <taxon>rosids</taxon>
        <taxon>fabids</taxon>
        <taxon>Malpighiales</taxon>
        <taxon>Rhizophoraceae</taxon>
        <taxon>Rhizophora</taxon>
    </lineage>
</organism>
<dbReference type="EMBL" id="GGEC01084844">
    <property type="protein sequence ID" value="MBX65328.1"/>
    <property type="molecule type" value="Transcribed_RNA"/>
</dbReference>
<sequence>MLIYFLMIDCWKLLPVIFINYLLEIFKCGME</sequence>
<accession>A0A2P2QEB7</accession>
<reference evidence="1" key="1">
    <citation type="submission" date="2018-02" db="EMBL/GenBank/DDBJ databases">
        <title>Rhizophora mucronata_Transcriptome.</title>
        <authorList>
            <person name="Meera S.P."/>
            <person name="Sreeshan A."/>
            <person name="Augustine A."/>
        </authorList>
    </citation>
    <scope>NUCLEOTIDE SEQUENCE</scope>
    <source>
        <tissue evidence="1">Leaf</tissue>
    </source>
</reference>
<dbReference type="AlphaFoldDB" id="A0A2P2QEB7"/>
<evidence type="ECO:0000313" key="1">
    <source>
        <dbReference type="EMBL" id="MBX65328.1"/>
    </source>
</evidence>
<proteinExistence type="predicted"/>
<name>A0A2P2QEB7_RHIMU</name>
<protein>
    <submittedName>
        <fullName evidence="1">Uncharacterized protein</fullName>
    </submittedName>
</protein>